<dbReference type="InterPro" id="IPR002110">
    <property type="entry name" value="Ankyrin_rpt"/>
</dbReference>
<protein>
    <recommendedName>
        <fullName evidence="5">Ankyrin</fullName>
    </recommendedName>
</protein>
<organism evidence="3 4">
    <name type="scientific">Penicillium canescens</name>
    <dbReference type="NCBI Taxonomy" id="5083"/>
    <lineage>
        <taxon>Eukaryota</taxon>
        <taxon>Fungi</taxon>
        <taxon>Dikarya</taxon>
        <taxon>Ascomycota</taxon>
        <taxon>Pezizomycotina</taxon>
        <taxon>Eurotiomycetes</taxon>
        <taxon>Eurotiomycetidae</taxon>
        <taxon>Eurotiales</taxon>
        <taxon>Aspergillaceae</taxon>
        <taxon>Penicillium</taxon>
    </lineage>
</organism>
<sequence length="671" mass="74959">MEALLRAMRLGDLSAVKRVMRARDFALENYGEAIIAAANHGYAHLVQKFLEREHKANPPGPSHNWNKHPNLAHAFSKALEIAIHRRYKTVIKSLIGFKPDDDFYRQLVYTARPLDLAVGWRCHDPSIVRLLLDLGVRPTDGSHLSTSSPLTQAVTAVRPSSRNLEILRLLISGGAELNPAHVVTRIHPLLEAVRCGNFPAAALLQESGSDPSELDIEHVLEVFSEPTQQCREQEKWILGWIDVDRTIASNWRNRWALFHGAIARGNIALMKKIIKRYGVLGGYSRGPDEYSPDWFEHYLPHPLDVAARYHQVEAAKVLLRYGAHPDGNNGRSGLPERTPLLEAISAGCHDIVELLLEHGECSTYVVDPFAGSPFHAAILEGQPECARLLLNHGLGPSFCLSDPPEDILSWAVSAGAETFNLLIEHGLQLQPERRDHQSAFLQAAKPSWPRIIEPGCFNAFVKAGFDVNIRYPGAPRVGCPLLAHAVLQVAHNYLGCQGKLSSTVFRRRTKERVEMLLQGGANIEARDFETDRTPLLWIASEPRLLRREWAIELLLEKGADALFVNQHGLSPLREVVCGGDPHSTRAILEAFHQRISVGYETIKSQITAELLTKSRTEIESSWPESLIKQAQVVVDDLKNIDTQVRDAAALATKESVKKVISDWYWPRVYCN</sequence>
<keyword evidence="1" id="KW-0677">Repeat</keyword>
<dbReference type="Pfam" id="PF12796">
    <property type="entry name" value="Ank_2"/>
    <property type="match status" value="1"/>
</dbReference>
<comment type="caution">
    <text evidence="3">The sequence shown here is derived from an EMBL/GenBank/DDBJ whole genome shotgun (WGS) entry which is preliminary data.</text>
</comment>
<name>A0AAD6IBD8_PENCN</name>
<gene>
    <name evidence="3" type="ORF">N7460_006780</name>
</gene>
<evidence type="ECO:0000256" key="2">
    <source>
        <dbReference type="ARBA" id="ARBA00023043"/>
    </source>
</evidence>
<dbReference type="SUPFAM" id="SSF48403">
    <property type="entry name" value="Ankyrin repeat"/>
    <property type="match status" value="2"/>
</dbReference>
<dbReference type="SMART" id="SM00248">
    <property type="entry name" value="ANK"/>
    <property type="match status" value="9"/>
</dbReference>
<evidence type="ECO:0000313" key="3">
    <source>
        <dbReference type="EMBL" id="KAJ6041390.1"/>
    </source>
</evidence>
<proteinExistence type="predicted"/>
<dbReference type="Proteomes" id="UP001219568">
    <property type="component" value="Unassembled WGS sequence"/>
</dbReference>
<keyword evidence="2" id="KW-0040">ANK repeat</keyword>
<dbReference type="PANTHER" id="PTHR24189">
    <property type="entry name" value="MYOTROPHIN"/>
    <property type="match status" value="1"/>
</dbReference>
<dbReference type="AlphaFoldDB" id="A0AAD6IBD8"/>
<dbReference type="InterPro" id="IPR050745">
    <property type="entry name" value="Multifunctional_regulatory"/>
</dbReference>
<reference evidence="3" key="2">
    <citation type="submission" date="2023-01" db="EMBL/GenBank/DDBJ databases">
        <authorList>
            <person name="Petersen C."/>
        </authorList>
    </citation>
    <scope>NUCLEOTIDE SEQUENCE</scope>
    <source>
        <strain evidence="3">IBT 15450</strain>
    </source>
</reference>
<keyword evidence="4" id="KW-1185">Reference proteome</keyword>
<evidence type="ECO:0008006" key="5">
    <source>
        <dbReference type="Google" id="ProtNLM"/>
    </source>
</evidence>
<accession>A0AAD6IBD8</accession>
<evidence type="ECO:0000313" key="4">
    <source>
        <dbReference type="Proteomes" id="UP001219568"/>
    </source>
</evidence>
<dbReference type="InterPro" id="IPR036770">
    <property type="entry name" value="Ankyrin_rpt-contain_sf"/>
</dbReference>
<evidence type="ECO:0000256" key="1">
    <source>
        <dbReference type="ARBA" id="ARBA00022737"/>
    </source>
</evidence>
<dbReference type="Gene3D" id="1.25.40.20">
    <property type="entry name" value="Ankyrin repeat-containing domain"/>
    <property type="match status" value="3"/>
</dbReference>
<dbReference type="EMBL" id="JAQJZL010000005">
    <property type="protein sequence ID" value="KAJ6041390.1"/>
    <property type="molecule type" value="Genomic_DNA"/>
</dbReference>
<reference evidence="3" key="1">
    <citation type="journal article" date="2023" name="IMA Fungus">
        <title>Comparative genomic study of the Penicillium genus elucidates a diverse pangenome and 15 lateral gene transfer events.</title>
        <authorList>
            <person name="Petersen C."/>
            <person name="Sorensen T."/>
            <person name="Nielsen M.R."/>
            <person name="Sondergaard T.E."/>
            <person name="Sorensen J.L."/>
            <person name="Fitzpatrick D.A."/>
            <person name="Frisvad J.C."/>
            <person name="Nielsen K.L."/>
        </authorList>
    </citation>
    <scope>NUCLEOTIDE SEQUENCE</scope>
    <source>
        <strain evidence="3">IBT 15450</strain>
    </source>
</reference>